<dbReference type="Gene3D" id="2.60.120.200">
    <property type="match status" value="1"/>
</dbReference>
<accession>A0A8T2NKZ8</accession>
<dbReference type="GO" id="GO:0046872">
    <property type="term" value="F:metal ion binding"/>
    <property type="evidence" value="ECO:0007669"/>
    <property type="project" value="UniProtKB-KW"/>
</dbReference>
<keyword evidence="2" id="KW-0479">Metal-binding</keyword>
<keyword evidence="4 6" id="KW-1015">Disulfide bond</keyword>
<feature type="region of interest" description="Disordered" evidence="8">
    <location>
        <begin position="21"/>
        <end position="72"/>
    </location>
</feature>
<evidence type="ECO:0000256" key="1">
    <source>
        <dbReference type="ARBA" id="ARBA00001913"/>
    </source>
</evidence>
<keyword evidence="7" id="KW-0175">Coiled coil</keyword>
<dbReference type="PROSITE" id="PS51828">
    <property type="entry name" value="PTX_2"/>
    <property type="match status" value="1"/>
</dbReference>
<keyword evidence="5" id="KW-0325">Glycoprotein</keyword>
<reference evidence="11" key="1">
    <citation type="thesis" date="2021" institute="BYU ScholarsArchive" country="Provo, UT, USA">
        <title>Applications of and Algorithms for Genome Assembly and Genomic Analyses with an Emphasis on Marine Teleosts.</title>
        <authorList>
            <person name="Pickett B.D."/>
        </authorList>
    </citation>
    <scope>NUCLEOTIDE SEQUENCE</scope>
    <source>
        <strain evidence="11">HI-2016</strain>
    </source>
</reference>
<dbReference type="SMART" id="SM00159">
    <property type="entry name" value="PTX"/>
    <property type="match status" value="1"/>
</dbReference>
<evidence type="ECO:0000256" key="6">
    <source>
        <dbReference type="PROSITE-ProRule" id="PRU01172"/>
    </source>
</evidence>
<dbReference type="AlphaFoldDB" id="A0A8T2NKZ8"/>
<feature type="coiled-coil region" evidence="7">
    <location>
        <begin position="257"/>
        <end position="295"/>
    </location>
</feature>
<evidence type="ECO:0000256" key="2">
    <source>
        <dbReference type="ARBA" id="ARBA00022723"/>
    </source>
</evidence>
<feature type="domain" description="Pentraxin (PTX)" evidence="10">
    <location>
        <begin position="321"/>
        <end position="521"/>
    </location>
</feature>
<feature type="chain" id="PRO_5035920900" description="Pentraxin (PTX) domain-containing protein" evidence="9">
    <location>
        <begin position="23"/>
        <end position="529"/>
    </location>
</feature>
<evidence type="ECO:0000256" key="9">
    <source>
        <dbReference type="SAM" id="SignalP"/>
    </source>
</evidence>
<comment type="caution">
    <text evidence="11">The sequence shown here is derived from an EMBL/GenBank/DDBJ whole genome shotgun (WGS) entry which is preliminary data.</text>
</comment>
<proteinExistence type="predicted"/>
<keyword evidence="9" id="KW-0732">Signal</keyword>
<feature type="signal peptide" evidence="9">
    <location>
        <begin position="1"/>
        <end position="22"/>
    </location>
</feature>
<evidence type="ECO:0000256" key="8">
    <source>
        <dbReference type="SAM" id="MobiDB-lite"/>
    </source>
</evidence>
<protein>
    <recommendedName>
        <fullName evidence="10">Pentraxin (PTX) domain-containing protein</fullName>
    </recommendedName>
</protein>
<dbReference type="PRINTS" id="PR00895">
    <property type="entry name" value="PENTAXIN"/>
</dbReference>
<evidence type="ECO:0000313" key="12">
    <source>
        <dbReference type="Proteomes" id="UP000824540"/>
    </source>
</evidence>
<dbReference type="SUPFAM" id="SSF49899">
    <property type="entry name" value="Concanavalin A-like lectins/glucanases"/>
    <property type="match status" value="1"/>
</dbReference>
<feature type="compositionally biased region" description="Polar residues" evidence="8">
    <location>
        <begin position="22"/>
        <end position="37"/>
    </location>
</feature>
<dbReference type="InterPro" id="IPR013320">
    <property type="entry name" value="ConA-like_dom_sf"/>
</dbReference>
<dbReference type="FunFam" id="2.60.120.200:FF:000012">
    <property type="entry name" value="neuronal pentraxin receptor"/>
    <property type="match status" value="1"/>
</dbReference>
<dbReference type="InterPro" id="IPR001759">
    <property type="entry name" value="PTX_dom"/>
</dbReference>
<evidence type="ECO:0000259" key="10">
    <source>
        <dbReference type="PROSITE" id="PS51828"/>
    </source>
</evidence>
<dbReference type="PANTHER" id="PTHR19277">
    <property type="entry name" value="PENTRAXIN"/>
    <property type="match status" value="1"/>
</dbReference>
<keyword evidence="12" id="KW-1185">Reference proteome</keyword>
<comment type="cofactor">
    <cofactor evidence="1">
        <name>Ca(2+)</name>
        <dbReference type="ChEBI" id="CHEBI:29108"/>
    </cofactor>
</comment>
<dbReference type="Pfam" id="PF00354">
    <property type="entry name" value="Pentaxin"/>
    <property type="match status" value="1"/>
</dbReference>
<name>A0A8T2NKZ8_9TELE</name>
<dbReference type="OrthoDB" id="1918685at2759"/>
<evidence type="ECO:0000256" key="3">
    <source>
        <dbReference type="ARBA" id="ARBA00022837"/>
    </source>
</evidence>
<feature type="disulfide bond" evidence="6">
    <location>
        <begin position="351"/>
        <end position="410"/>
    </location>
</feature>
<evidence type="ECO:0000256" key="4">
    <source>
        <dbReference type="ARBA" id="ARBA00023157"/>
    </source>
</evidence>
<dbReference type="Proteomes" id="UP000824540">
    <property type="component" value="Unassembled WGS sequence"/>
</dbReference>
<evidence type="ECO:0000313" key="11">
    <source>
        <dbReference type="EMBL" id="KAG9340346.1"/>
    </source>
</evidence>
<keyword evidence="3" id="KW-0106">Calcium</keyword>
<organism evidence="11 12">
    <name type="scientific">Albula glossodonta</name>
    <name type="common">roundjaw bonefish</name>
    <dbReference type="NCBI Taxonomy" id="121402"/>
    <lineage>
        <taxon>Eukaryota</taxon>
        <taxon>Metazoa</taxon>
        <taxon>Chordata</taxon>
        <taxon>Craniata</taxon>
        <taxon>Vertebrata</taxon>
        <taxon>Euteleostomi</taxon>
        <taxon>Actinopterygii</taxon>
        <taxon>Neopterygii</taxon>
        <taxon>Teleostei</taxon>
        <taxon>Albuliformes</taxon>
        <taxon>Albulidae</taxon>
        <taxon>Albula</taxon>
    </lineage>
</organism>
<evidence type="ECO:0000256" key="5">
    <source>
        <dbReference type="ARBA" id="ARBA00023180"/>
    </source>
</evidence>
<dbReference type="EMBL" id="JAFBMS010000043">
    <property type="protein sequence ID" value="KAG9340346.1"/>
    <property type="molecule type" value="Genomic_DNA"/>
</dbReference>
<evidence type="ECO:0000256" key="7">
    <source>
        <dbReference type="SAM" id="Coils"/>
    </source>
</evidence>
<sequence>MLAFLGAVICIIATVHPGSTAAAPQQLSGNQSLSPDSVLQPLGSPGSMAQAGPLSALHGAESPGGGGEGLGVPTFNGISSSAAVGVGGRQQFSFSRLICTPIPAGECNPKHNQQQADDPSAFAGEDWGYLRTMAEELRQTVLQQKDQIVVDQRTIQELTGKLSECESGLEDRSLSERSAGLWGGSYTGDKGRLMVGDDIPSSTASQPHTARALEELEQAIIQLKDRIEKLESDIGPSIANHTGAGDKGPAGAPTGWAEAVRWRVEDLEGELEQKMKQLEKERAALRKETQSHRKEIDQGINSLHHRIVELEQGLSQYNYPEGYKLSFPVRTNYMYGLVKHPIPEMYSFTACLWLRPKEGGIGTPFSYSVPGQPNELVLLQGVHNPVELLINDKVAQLPLSLPLDSWQHVCVSWTLRDGVWQAYQGGKLKGEGEGLAAWHPIRPGGVLVLGQEQDTMGGRFDASQALVGELSQFNLWDRVLTPTEISSLADCSEVTLGNVAPWTDRDIDVFGGATKEPLEPCAQRVASQQ</sequence>
<dbReference type="PANTHER" id="PTHR19277:SF162">
    <property type="entry name" value="NEURONAL PENTRAXIN RECEPTOR"/>
    <property type="match status" value="1"/>
</dbReference>
<gene>
    <name evidence="11" type="ORF">JZ751_021459</name>
</gene>
<dbReference type="InterPro" id="IPR051360">
    <property type="entry name" value="Neuronal_Pentraxin_Related"/>
</dbReference>